<dbReference type="AlphaFoldDB" id="A0AAD7BIX5"/>
<evidence type="ECO:0000259" key="1">
    <source>
        <dbReference type="Pfam" id="PF01370"/>
    </source>
</evidence>
<accession>A0AAD7BIX5</accession>
<reference evidence="2" key="1">
    <citation type="submission" date="2023-03" db="EMBL/GenBank/DDBJ databases">
        <title>Massive genome expansion in bonnet fungi (Mycena s.s.) driven by repeated elements and novel gene families across ecological guilds.</title>
        <authorList>
            <consortium name="Lawrence Berkeley National Laboratory"/>
            <person name="Harder C.B."/>
            <person name="Miyauchi S."/>
            <person name="Viragh M."/>
            <person name="Kuo A."/>
            <person name="Thoen E."/>
            <person name="Andreopoulos B."/>
            <person name="Lu D."/>
            <person name="Skrede I."/>
            <person name="Drula E."/>
            <person name="Henrissat B."/>
            <person name="Morin E."/>
            <person name="Kohler A."/>
            <person name="Barry K."/>
            <person name="LaButti K."/>
            <person name="Morin E."/>
            <person name="Salamov A."/>
            <person name="Lipzen A."/>
            <person name="Mereny Z."/>
            <person name="Hegedus B."/>
            <person name="Baldrian P."/>
            <person name="Stursova M."/>
            <person name="Weitz H."/>
            <person name="Taylor A."/>
            <person name="Grigoriev I.V."/>
            <person name="Nagy L.G."/>
            <person name="Martin F."/>
            <person name="Kauserud H."/>
        </authorList>
    </citation>
    <scope>NUCLEOTIDE SEQUENCE</scope>
    <source>
        <strain evidence="2">9284</strain>
    </source>
</reference>
<dbReference type="SUPFAM" id="SSF51735">
    <property type="entry name" value="NAD(P)-binding Rossmann-fold domains"/>
    <property type="match status" value="1"/>
</dbReference>
<sequence>MKVLILGATGSVGFPIAQALVRGGHTIYGLARSESKAKTLAAEEVIPIDASNPSTESVDDILQTVVKVSGAKGYEYKSPENAFEEALQSTALVRPYLGSALLGWSARKPSLVDGMGIHYAAWRATSA</sequence>
<name>A0AAD7BIX5_9AGAR</name>
<dbReference type="EMBL" id="JARKIF010000015">
    <property type="protein sequence ID" value="KAJ7622161.1"/>
    <property type="molecule type" value="Genomic_DNA"/>
</dbReference>
<keyword evidence="3" id="KW-1185">Reference proteome</keyword>
<dbReference type="Proteomes" id="UP001221142">
    <property type="component" value="Unassembled WGS sequence"/>
</dbReference>
<protein>
    <recommendedName>
        <fullName evidence="1">NAD-dependent epimerase/dehydratase domain-containing protein</fullName>
    </recommendedName>
</protein>
<evidence type="ECO:0000313" key="2">
    <source>
        <dbReference type="EMBL" id="KAJ7622161.1"/>
    </source>
</evidence>
<dbReference type="InterPro" id="IPR001509">
    <property type="entry name" value="Epimerase_deHydtase"/>
</dbReference>
<gene>
    <name evidence="2" type="ORF">FB45DRAFT_1006191</name>
</gene>
<evidence type="ECO:0000313" key="3">
    <source>
        <dbReference type="Proteomes" id="UP001221142"/>
    </source>
</evidence>
<dbReference type="Pfam" id="PF01370">
    <property type="entry name" value="Epimerase"/>
    <property type="match status" value="1"/>
</dbReference>
<proteinExistence type="predicted"/>
<dbReference type="InterPro" id="IPR036291">
    <property type="entry name" value="NAD(P)-bd_dom_sf"/>
</dbReference>
<dbReference type="Gene3D" id="3.40.50.720">
    <property type="entry name" value="NAD(P)-binding Rossmann-like Domain"/>
    <property type="match status" value="1"/>
</dbReference>
<feature type="domain" description="NAD-dependent epimerase/dehydratase" evidence="1">
    <location>
        <begin position="3"/>
        <end position="81"/>
    </location>
</feature>
<organism evidence="2 3">
    <name type="scientific">Roridomyces roridus</name>
    <dbReference type="NCBI Taxonomy" id="1738132"/>
    <lineage>
        <taxon>Eukaryota</taxon>
        <taxon>Fungi</taxon>
        <taxon>Dikarya</taxon>
        <taxon>Basidiomycota</taxon>
        <taxon>Agaricomycotina</taxon>
        <taxon>Agaricomycetes</taxon>
        <taxon>Agaricomycetidae</taxon>
        <taxon>Agaricales</taxon>
        <taxon>Marasmiineae</taxon>
        <taxon>Mycenaceae</taxon>
        <taxon>Roridomyces</taxon>
    </lineage>
</organism>
<comment type="caution">
    <text evidence="2">The sequence shown here is derived from an EMBL/GenBank/DDBJ whole genome shotgun (WGS) entry which is preliminary data.</text>
</comment>